<proteinExistence type="predicted"/>
<sequence length="452" mass="50924">MILKYRPRIHKILRIRKQRLVTPDFTSPLPAKIVMSQSQDSTATIIEEAAVVPKGPALCSLDKIGDQYLLTHDGVERTFRGLIVATKLDEVRERNIRKWLSQQQEVLDSQPLSVNQWLEAVRSRFSQELEYLVLMNLIVGISYMRERGRHSTEPEDVVSQNFIWPHIYAALANTKSLFKPSRSSAGFMFVPLCSLIKDGAIDELWRLHVWLPDGHRADPAISVHGHHAFGQSWILAGEGTNHRWAVDAVDDDHAAEATHAEYRVSWDDGKGSSPGYKTHQVSSTIVNTYKYFRATRLGSEETERRGMTYSVSQDEWHSSTVAPEIVFATLFVFDAHRGANKDAAILGPRDGESFTTSKDPEGNTADGLVRTVESLRRWEDCVAAFSKERLGEAAEDEADESKECTATPSSFDQAMRLCKEEPDFPNRDYYVKKTLEARDSVSKIRRGAGAQT</sequence>
<dbReference type="InParanoid" id="W3WIG9"/>
<dbReference type="eggNOG" id="ENOG502TK6J">
    <property type="taxonomic scope" value="Eukaryota"/>
</dbReference>
<dbReference type="RefSeq" id="XP_007841396.1">
    <property type="nucleotide sequence ID" value="XM_007843205.1"/>
</dbReference>
<dbReference type="GeneID" id="19279637"/>
<protein>
    <submittedName>
        <fullName evidence="1">Uncharacterized protein</fullName>
    </submittedName>
</protein>
<evidence type="ECO:0000313" key="1">
    <source>
        <dbReference type="EMBL" id="ETS73678.1"/>
    </source>
</evidence>
<dbReference type="EMBL" id="KI912121">
    <property type="protein sequence ID" value="ETS73678.1"/>
    <property type="molecule type" value="Genomic_DNA"/>
</dbReference>
<dbReference type="HOGENOM" id="CLU_048921_0_0_1"/>
<evidence type="ECO:0000313" key="2">
    <source>
        <dbReference type="Proteomes" id="UP000030651"/>
    </source>
</evidence>
<dbReference type="Proteomes" id="UP000030651">
    <property type="component" value="Unassembled WGS sequence"/>
</dbReference>
<dbReference type="AlphaFoldDB" id="W3WIG9"/>
<organism evidence="1 2">
    <name type="scientific">Pestalotiopsis fici (strain W106-1 / CGMCC3.15140)</name>
    <dbReference type="NCBI Taxonomy" id="1229662"/>
    <lineage>
        <taxon>Eukaryota</taxon>
        <taxon>Fungi</taxon>
        <taxon>Dikarya</taxon>
        <taxon>Ascomycota</taxon>
        <taxon>Pezizomycotina</taxon>
        <taxon>Sordariomycetes</taxon>
        <taxon>Xylariomycetidae</taxon>
        <taxon>Amphisphaeriales</taxon>
        <taxon>Sporocadaceae</taxon>
        <taxon>Pestalotiopsis</taxon>
    </lineage>
</organism>
<reference evidence="2" key="1">
    <citation type="journal article" date="2015" name="BMC Genomics">
        <title>Genomic and transcriptomic analysis of the endophytic fungus Pestalotiopsis fici reveals its lifestyle and high potential for synthesis of natural products.</title>
        <authorList>
            <person name="Wang X."/>
            <person name="Zhang X."/>
            <person name="Liu L."/>
            <person name="Xiang M."/>
            <person name="Wang W."/>
            <person name="Sun X."/>
            <person name="Che Y."/>
            <person name="Guo L."/>
            <person name="Liu G."/>
            <person name="Guo L."/>
            <person name="Wang C."/>
            <person name="Yin W.B."/>
            <person name="Stadler M."/>
            <person name="Zhang X."/>
            <person name="Liu X."/>
        </authorList>
    </citation>
    <scope>NUCLEOTIDE SEQUENCE [LARGE SCALE GENOMIC DNA]</scope>
    <source>
        <strain evidence="2">W106-1 / CGMCC3.15140</strain>
    </source>
</reference>
<accession>W3WIG9</accession>
<dbReference type="KEGG" id="pfy:PFICI_14624"/>
<name>W3WIG9_PESFW</name>
<keyword evidence="2" id="KW-1185">Reference proteome</keyword>
<gene>
    <name evidence="1" type="ORF">PFICI_14624</name>
</gene>
<dbReference type="OrthoDB" id="423576at2759"/>